<dbReference type="GeneID" id="107065786"/>
<keyword evidence="1" id="KW-0732">Signal</keyword>
<proteinExistence type="predicted"/>
<feature type="chain" id="PRO_5047079570" evidence="1">
    <location>
        <begin position="24"/>
        <end position="176"/>
    </location>
</feature>
<name>A0ABM1I4W8_POLDO</name>
<accession>A0ABM1I4W8</accession>
<evidence type="ECO:0000313" key="2">
    <source>
        <dbReference type="Proteomes" id="UP000694924"/>
    </source>
</evidence>
<organism evidence="2 3">
    <name type="scientific">Polistes dominula</name>
    <name type="common">European paper wasp</name>
    <name type="synonym">Vespa dominula</name>
    <dbReference type="NCBI Taxonomy" id="743375"/>
    <lineage>
        <taxon>Eukaryota</taxon>
        <taxon>Metazoa</taxon>
        <taxon>Ecdysozoa</taxon>
        <taxon>Arthropoda</taxon>
        <taxon>Hexapoda</taxon>
        <taxon>Insecta</taxon>
        <taxon>Pterygota</taxon>
        <taxon>Neoptera</taxon>
        <taxon>Endopterygota</taxon>
        <taxon>Hymenoptera</taxon>
        <taxon>Apocrita</taxon>
        <taxon>Aculeata</taxon>
        <taxon>Vespoidea</taxon>
        <taxon>Vespidae</taxon>
        <taxon>Polistinae</taxon>
        <taxon>Polistini</taxon>
        <taxon>Polistes</taxon>
    </lineage>
</organism>
<reference evidence="3" key="1">
    <citation type="submission" date="2025-08" db="UniProtKB">
        <authorList>
            <consortium name="RefSeq"/>
        </authorList>
    </citation>
    <scope>IDENTIFICATION</scope>
    <source>
        <tissue evidence="3">Whole body</tissue>
    </source>
</reference>
<evidence type="ECO:0000313" key="3">
    <source>
        <dbReference type="RefSeq" id="XP_015175255.1"/>
    </source>
</evidence>
<dbReference type="RefSeq" id="XP_015175255.1">
    <property type="nucleotide sequence ID" value="XM_015319769.1"/>
</dbReference>
<dbReference type="Proteomes" id="UP000694924">
    <property type="component" value="Unplaced"/>
</dbReference>
<keyword evidence="2" id="KW-1185">Reference proteome</keyword>
<evidence type="ECO:0000256" key="1">
    <source>
        <dbReference type="SAM" id="SignalP"/>
    </source>
</evidence>
<gene>
    <name evidence="3" type="primary">LOC107065786</name>
</gene>
<sequence length="176" mass="19781">MLFVFYTVVFAFHIYLLLKVVLSAPVNYDQRQTGELNVRIDLKDLKVLAFLDSKILEDYTDYDYFYDFADFTSRPISKPTSVSTVESLNTESTNAPAFSSTIKTDSTGISSTNDSIITTSKNGQSIEDATASTIEEDRVISSSNKEGLLETSRLPLRKRAHLKIRSNNRPKFVSSK</sequence>
<feature type="signal peptide" evidence="1">
    <location>
        <begin position="1"/>
        <end position="23"/>
    </location>
</feature>
<protein>
    <submittedName>
        <fullName evidence="3">Uncharacterized protein LOC107065786</fullName>
    </submittedName>
</protein>